<dbReference type="PIRSF" id="PIRSF000454">
    <property type="entry name" value="FAS_yeast_alpha"/>
    <property type="match status" value="1"/>
</dbReference>
<dbReference type="Pfam" id="PF18325">
    <property type="entry name" value="Fas_alpha_ACP"/>
    <property type="match status" value="1"/>
</dbReference>
<dbReference type="Pfam" id="PF18314">
    <property type="entry name" value="FAS_I_H"/>
    <property type="match status" value="1"/>
</dbReference>
<evidence type="ECO:0000256" key="10">
    <source>
        <dbReference type="ARBA" id="ARBA00023268"/>
    </source>
</evidence>
<evidence type="ECO:0000256" key="5">
    <source>
        <dbReference type="ARBA" id="ARBA00022832"/>
    </source>
</evidence>
<organism evidence="16 17">
    <name type="scientific">Aspergillus sclerotioniger CBS 115572</name>
    <dbReference type="NCBI Taxonomy" id="1450535"/>
    <lineage>
        <taxon>Eukaryota</taxon>
        <taxon>Fungi</taxon>
        <taxon>Dikarya</taxon>
        <taxon>Ascomycota</taxon>
        <taxon>Pezizomycotina</taxon>
        <taxon>Eurotiomycetes</taxon>
        <taxon>Eurotiomycetidae</taxon>
        <taxon>Eurotiales</taxon>
        <taxon>Aspergillaceae</taxon>
        <taxon>Aspergillus</taxon>
        <taxon>Aspergillus subgen. Circumdati</taxon>
    </lineage>
</organism>
<evidence type="ECO:0000256" key="3">
    <source>
        <dbReference type="ARBA" id="ARBA00022553"/>
    </source>
</evidence>
<name>A0A317WJD2_9EURO</name>
<comment type="similarity">
    <text evidence="1">Belongs to the thiolase-like superfamily. Fungal fatty acid synthetase subunit alpha family.</text>
</comment>
<evidence type="ECO:0000256" key="11">
    <source>
        <dbReference type="ARBA" id="ARBA00048237"/>
    </source>
</evidence>
<evidence type="ECO:0000256" key="7">
    <source>
        <dbReference type="ARBA" id="ARBA00023002"/>
    </source>
</evidence>
<dbReference type="GO" id="GO:0004316">
    <property type="term" value="F:3-oxoacyl-[acyl-carrier-protein] reductase (NADPH) activity"/>
    <property type="evidence" value="ECO:0007669"/>
    <property type="project" value="UniProtKB-EC"/>
</dbReference>
<keyword evidence="17" id="KW-1185">Reference proteome</keyword>
<dbReference type="CDD" id="cd08950">
    <property type="entry name" value="KR_fFAS_SDR_c_like"/>
    <property type="match status" value="1"/>
</dbReference>
<evidence type="ECO:0000256" key="13">
    <source>
        <dbReference type="PIRSR" id="PIRSR000454-1"/>
    </source>
</evidence>
<dbReference type="EMBL" id="MSFK01000015">
    <property type="protein sequence ID" value="PWY86564.1"/>
    <property type="molecule type" value="Genomic_DNA"/>
</dbReference>
<dbReference type="InterPro" id="IPR041550">
    <property type="entry name" value="FASI_helical"/>
</dbReference>
<dbReference type="GO" id="GO:0008897">
    <property type="term" value="F:holo-[acyl-carrier-protein] synthase activity"/>
    <property type="evidence" value="ECO:0007669"/>
    <property type="project" value="InterPro"/>
</dbReference>
<keyword evidence="2 14" id="KW-0596">Phosphopantetheine</keyword>
<dbReference type="Proteomes" id="UP000246702">
    <property type="component" value="Unassembled WGS sequence"/>
</dbReference>
<protein>
    <submittedName>
        <fullName evidence="16">Thiolase-like protein</fullName>
    </submittedName>
</protein>
<dbReference type="RefSeq" id="XP_025467155.1">
    <property type="nucleotide sequence ID" value="XM_025617242.1"/>
</dbReference>
<dbReference type="Pfam" id="PF00109">
    <property type="entry name" value="ketoacyl-synt"/>
    <property type="match status" value="1"/>
</dbReference>
<comment type="catalytic activity">
    <reaction evidence="12">
        <text>a (3R)-hydroxyacyl-[ACP] + NADP(+) = a 3-oxoacyl-[ACP] + NADPH + H(+)</text>
        <dbReference type="Rhea" id="RHEA:17397"/>
        <dbReference type="Rhea" id="RHEA-COMP:9916"/>
        <dbReference type="Rhea" id="RHEA-COMP:9945"/>
        <dbReference type="ChEBI" id="CHEBI:15378"/>
        <dbReference type="ChEBI" id="CHEBI:57783"/>
        <dbReference type="ChEBI" id="CHEBI:58349"/>
        <dbReference type="ChEBI" id="CHEBI:78776"/>
        <dbReference type="ChEBI" id="CHEBI:78827"/>
        <dbReference type="EC" id="1.1.1.100"/>
    </reaction>
</comment>
<evidence type="ECO:0000256" key="4">
    <source>
        <dbReference type="ARBA" id="ARBA00022679"/>
    </source>
</evidence>
<evidence type="ECO:0000256" key="6">
    <source>
        <dbReference type="ARBA" id="ARBA00022857"/>
    </source>
</evidence>
<keyword evidence="5" id="KW-0276">Fatty acid metabolism</keyword>
<dbReference type="InterPro" id="IPR040899">
    <property type="entry name" value="Fas_alpha_ACP"/>
</dbReference>
<gene>
    <name evidence="16" type="ORF">BO94DRAFT_624745</name>
</gene>
<dbReference type="GO" id="GO:0044550">
    <property type="term" value="P:secondary metabolite biosynthetic process"/>
    <property type="evidence" value="ECO:0007669"/>
    <property type="project" value="UniProtKB-ARBA"/>
</dbReference>
<keyword evidence="8" id="KW-0443">Lipid metabolism</keyword>
<evidence type="ECO:0000256" key="9">
    <source>
        <dbReference type="ARBA" id="ARBA00023160"/>
    </source>
</evidence>
<dbReference type="SUPFAM" id="SSF53901">
    <property type="entry name" value="Thiolase-like"/>
    <property type="match status" value="2"/>
</dbReference>
<dbReference type="SUPFAM" id="SSF52151">
    <property type="entry name" value="FabD/lysophospholipase-like"/>
    <property type="match status" value="1"/>
</dbReference>
<keyword evidence="3" id="KW-0597">Phosphoprotein</keyword>
<dbReference type="InterPro" id="IPR016039">
    <property type="entry name" value="Thiolase-like"/>
</dbReference>
<dbReference type="Gene3D" id="3.90.25.70">
    <property type="match status" value="1"/>
</dbReference>
<keyword evidence="9" id="KW-0444">Lipid biosynthesis</keyword>
<evidence type="ECO:0000256" key="8">
    <source>
        <dbReference type="ARBA" id="ARBA00023098"/>
    </source>
</evidence>
<evidence type="ECO:0000256" key="12">
    <source>
        <dbReference type="ARBA" id="ARBA00048508"/>
    </source>
</evidence>
<dbReference type="PROSITE" id="PS52004">
    <property type="entry name" value="KS3_2"/>
    <property type="match status" value="1"/>
</dbReference>
<evidence type="ECO:0000313" key="16">
    <source>
        <dbReference type="EMBL" id="PWY86564.1"/>
    </source>
</evidence>
<dbReference type="InterPro" id="IPR050830">
    <property type="entry name" value="Fungal_FAS"/>
</dbReference>
<dbReference type="InterPro" id="IPR036291">
    <property type="entry name" value="NAD(P)-bd_dom_sf"/>
</dbReference>
<evidence type="ECO:0000256" key="1">
    <source>
        <dbReference type="ARBA" id="ARBA00007485"/>
    </source>
</evidence>
<dbReference type="InterPro" id="IPR020841">
    <property type="entry name" value="PKS_Beta-ketoAc_synthase_dom"/>
</dbReference>
<dbReference type="InterPro" id="IPR047224">
    <property type="entry name" value="FAS_alpha_su_C"/>
</dbReference>
<dbReference type="Pfam" id="PF02801">
    <property type="entry name" value="Ketoacyl-synt_C"/>
    <property type="match status" value="1"/>
</dbReference>
<feature type="domain" description="Ketosynthase family 3 (KS3)" evidence="15">
    <location>
        <begin position="949"/>
        <end position="1449"/>
    </location>
</feature>
<dbReference type="SMART" id="SM00825">
    <property type="entry name" value="PKS_KS"/>
    <property type="match status" value="1"/>
</dbReference>
<comment type="caution">
    <text evidence="16">The sequence shown here is derived from an EMBL/GenBank/DDBJ whole genome shotgun (WGS) entry which is preliminary data.</text>
</comment>
<sequence>MTMTSTTDTPLTDSQRRKLAHQLLIEHLSYQFAFPVQWIDTQQALLQHDPPIQRIIEIGPSKVLATMAQKTATSGPTARHDQANAINRQFLSSASNLKDIYYEYEPEEPAPAAAPAPATTAAAPAATVAASAPAPAPAPAVSAASVPDTPLTAGDLVLALTAQKLKKPFDQVPLDKSIRDLSGGKSTLQNELIGDLEAELGHLPDNSETLALEALSMLPCSGQLGKPMTSLIARLISSKMPGGYNQQSIRQHLQTRWGLESQRQTAILCYATTLEPAARLADPAAATGFIDSVVQRYAQYFKLSLSPGSSAGPSTPAAVIDASALEAATREQKTAIRKIHEVLTQLLDEPDTTEPAASTTDLTAQLDHWTTEFGSHMQTGTAPLFDANKIRLYDSWWNWKPPLPSLFPPPPPPPPPTYIYTTPSLAPRTTITPTGDLLYTETPRSPATTPTEYTYLLTRSTTTNLPFCHLRSRHDTTTWTYNTHWTNHFLTSLTTATTTGLSFTNRTVLITGAGPGSIGAELIKGLLQGGAQVLVTTSRAIGSTAQFYTDMYRTYGSRGSKLVLIPFNQGSRGDCEALIDHVYDSASGSGYGGDIDAILPFAAIPQTGQVDGGIDEKAELAHRLMLTNLLRLLGRIKYHKVQRRITTRPTMVILPLSPNHGTFGGDGLYSESKLGLETLFNRFYSERWAPYLSVCGAVIGWTRGTGLMNGNNLLAEAVEEKGAMTFTSGEMALNILAVMGCEKLVGVCEEQPVLVDLSGCLGMIGDLKGVLAAARKRMQMESAVRKGVVEERAREGFILGNTPPPSPPDTTVYHPRANLQVGYPKVLDYATATKNLPNLQDMLDFQKTIVVVGYSELGPWGSARTRWEMESTGEFTTEGYVEMAWMMGLIQHFSGDIQGKPYSGWVDRETKTPVHDDEIGTKYGEYIRSHAGIRFIEPDLLNGYDPDKKEFLHEVVVNEDLPVFTTARATGEAFKLRYGEKVEVTPQGEEECLVRIKKGAQFLVPKAVPFTRKVAGLLPTGWDPARYGIPEDIVAQVDPITLYVLCCVCQAMLSAGIQDPFEIYQHMHVSELANCIGTGVGGLVSMRGVYAERYLDHPVQNDILQESYLNAMGAWVNMLLVGSSGPIKSPVGTCATSVESLDTACESLLLGKTKMALVGGTDDFQPEMSYEFANMKATSNTITELANGRLPHEMSRPSTTSRAGFMESAGCGIQIITTAEMALQMGLPIYGIVAYTQMAGDRVGRSVPAPGMGVLTAARESISSSSPILDFEYRREQLSNAISQVREERTRSLTAAKHAPGNMDLESHIQTIETHTAQQTRSAQSLWSHDLHHTDPNISPLRAALATYALTINDITIATLHGTSTPANDLNEARVINTQMTHLRRTPGNPLLAISQKYLTGHPKGAAGAWMLNGGYRSYTRAWYRGIGTRITLITDWKGLNIWCTPPRR</sequence>
<dbReference type="GeneID" id="37119385"/>
<reference evidence="16 17" key="1">
    <citation type="submission" date="2016-12" db="EMBL/GenBank/DDBJ databases">
        <title>The genomes of Aspergillus section Nigri reveals drivers in fungal speciation.</title>
        <authorList>
            <consortium name="DOE Joint Genome Institute"/>
            <person name="Vesth T.C."/>
            <person name="Nybo J."/>
            <person name="Theobald S."/>
            <person name="Brandl J."/>
            <person name="Frisvad J.C."/>
            <person name="Nielsen K.F."/>
            <person name="Lyhne E.K."/>
            <person name="Kogle M.E."/>
            <person name="Kuo A."/>
            <person name="Riley R."/>
            <person name="Clum A."/>
            <person name="Nolan M."/>
            <person name="Lipzen A."/>
            <person name="Salamov A."/>
            <person name="Henrissat B."/>
            <person name="Wiebenga A."/>
            <person name="De Vries R.P."/>
            <person name="Grigoriev I.V."/>
            <person name="Mortensen U.H."/>
            <person name="Andersen M.R."/>
            <person name="Baker S.E."/>
        </authorList>
    </citation>
    <scope>NUCLEOTIDE SEQUENCE [LARGE SCALE GENOMIC DNA]</scope>
    <source>
        <strain evidence="16 17">CBS 115572</strain>
    </source>
</reference>
<feature type="active site" description="For beta-ketoacyl synthase activity" evidence="13">
    <location>
        <position position="1134"/>
    </location>
</feature>
<dbReference type="PANTHER" id="PTHR10982">
    <property type="entry name" value="MALONYL COA-ACYL CARRIER PROTEIN TRANSACYLASE"/>
    <property type="match status" value="1"/>
</dbReference>
<keyword evidence="4" id="KW-0808">Transferase</keyword>
<comment type="catalytic activity">
    <reaction evidence="11">
        <text>acetyl-CoA + n malonyl-CoA + 2n NADPH + 4n H(+) = a long-chain-acyl-CoA + n CoA + n CO2 + 2n NADP(+).</text>
        <dbReference type="EC" id="2.3.1.86"/>
    </reaction>
</comment>
<dbReference type="Gene3D" id="6.10.140.1410">
    <property type="match status" value="1"/>
</dbReference>
<dbReference type="GO" id="GO:0042759">
    <property type="term" value="P:long-chain fatty acid biosynthetic process"/>
    <property type="evidence" value="ECO:0007669"/>
    <property type="project" value="InterPro"/>
</dbReference>
<evidence type="ECO:0000313" key="17">
    <source>
        <dbReference type="Proteomes" id="UP000246702"/>
    </source>
</evidence>
<evidence type="ECO:0000256" key="14">
    <source>
        <dbReference type="PIRSR" id="PIRSR000454-4"/>
    </source>
</evidence>
<dbReference type="Gene3D" id="3.30.70.2490">
    <property type="match status" value="1"/>
</dbReference>
<dbReference type="GO" id="GO:0004315">
    <property type="term" value="F:3-oxoacyl-[acyl-carrier-protein] synthase activity"/>
    <property type="evidence" value="ECO:0007669"/>
    <property type="project" value="InterPro"/>
</dbReference>
<dbReference type="PANTHER" id="PTHR10982:SF21">
    <property type="entry name" value="FATTY ACID SYNTHASE SUBUNIT BETA"/>
    <property type="match status" value="1"/>
</dbReference>
<dbReference type="InterPro" id="IPR026025">
    <property type="entry name" value="FAS_alpha_yeast"/>
</dbReference>
<feature type="modified residue" description="O-(pantetheine 4'-phosphoryl)serine" evidence="14">
    <location>
        <position position="186"/>
    </location>
</feature>
<keyword evidence="7" id="KW-0560">Oxidoreductase</keyword>
<proteinExistence type="inferred from homology"/>
<dbReference type="GO" id="GO:0004321">
    <property type="term" value="F:fatty-acyl-CoA synthase activity"/>
    <property type="evidence" value="ECO:0007669"/>
    <property type="project" value="UniProtKB-EC"/>
</dbReference>
<dbReference type="FunFam" id="3.90.25.70:FF:000001">
    <property type="entry name" value="Fatty acid synthase subunit alpha"/>
    <property type="match status" value="1"/>
</dbReference>
<dbReference type="Gene3D" id="3.40.50.720">
    <property type="entry name" value="NAD(P)-binding Rossmann-like Domain"/>
    <property type="match status" value="1"/>
</dbReference>
<keyword evidence="6" id="KW-0521">NADP</keyword>
<dbReference type="OrthoDB" id="4251012at2759"/>
<dbReference type="Gene3D" id="3.40.47.10">
    <property type="match status" value="1"/>
</dbReference>
<accession>A0A317WJD2</accession>
<dbReference type="SUPFAM" id="SSF51735">
    <property type="entry name" value="NAD(P)-binding Rossmann-fold domains"/>
    <property type="match status" value="1"/>
</dbReference>
<dbReference type="InterPro" id="IPR014030">
    <property type="entry name" value="Ketoacyl_synth_N"/>
</dbReference>
<evidence type="ECO:0000256" key="2">
    <source>
        <dbReference type="ARBA" id="ARBA00022450"/>
    </source>
</evidence>
<keyword evidence="10" id="KW-0511">Multifunctional enzyme</keyword>
<dbReference type="InterPro" id="IPR014031">
    <property type="entry name" value="Ketoacyl_synth_C"/>
</dbReference>
<keyword evidence="9" id="KW-0275">Fatty acid biosynthesis</keyword>
<dbReference type="GO" id="GO:0004312">
    <property type="term" value="F:fatty acid synthase activity"/>
    <property type="evidence" value="ECO:0007669"/>
    <property type="project" value="InterPro"/>
</dbReference>
<dbReference type="STRING" id="1450535.A0A317WJD2"/>
<evidence type="ECO:0000259" key="15">
    <source>
        <dbReference type="PROSITE" id="PS52004"/>
    </source>
</evidence>
<dbReference type="GO" id="GO:0005835">
    <property type="term" value="C:fatty acid synthase complex"/>
    <property type="evidence" value="ECO:0007669"/>
    <property type="project" value="InterPro"/>
</dbReference>
<dbReference type="CDD" id="cd00828">
    <property type="entry name" value="elong_cond_enzymes"/>
    <property type="match status" value="1"/>
</dbReference>
<dbReference type="InterPro" id="IPR016035">
    <property type="entry name" value="Acyl_Trfase/lysoPLipase"/>
</dbReference>